<accession>A0ABQ9EE36</accession>
<name>A0ABQ9EE36_TEGGR</name>
<dbReference type="EMBL" id="JARBDR010000917">
    <property type="protein sequence ID" value="KAJ8303579.1"/>
    <property type="molecule type" value="Genomic_DNA"/>
</dbReference>
<organism evidence="1 2">
    <name type="scientific">Tegillarca granosa</name>
    <name type="common">Malaysian cockle</name>
    <name type="synonym">Anadara granosa</name>
    <dbReference type="NCBI Taxonomy" id="220873"/>
    <lineage>
        <taxon>Eukaryota</taxon>
        <taxon>Metazoa</taxon>
        <taxon>Spiralia</taxon>
        <taxon>Lophotrochozoa</taxon>
        <taxon>Mollusca</taxon>
        <taxon>Bivalvia</taxon>
        <taxon>Autobranchia</taxon>
        <taxon>Pteriomorphia</taxon>
        <taxon>Arcoida</taxon>
        <taxon>Arcoidea</taxon>
        <taxon>Arcidae</taxon>
        <taxon>Tegillarca</taxon>
    </lineage>
</organism>
<sequence>MYCDLFYLQNMIDVSLSTPIQDASVYQFPLDLVSDLLQQHADVITKVAHENIIVALAPLLENNHPTQEICGFFSKVIDAILL</sequence>
<protein>
    <submittedName>
        <fullName evidence="1">Uncharacterized protein</fullName>
    </submittedName>
</protein>
<evidence type="ECO:0000313" key="1">
    <source>
        <dbReference type="EMBL" id="KAJ8303579.1"/>
    </source>
</evidence>
<gene>
    <name evidence="1" type="ORF">KUTeg_019975</name>
</gene>
<dbReference type="Proteomes" id="UP001217089">
    <property type="component" value="Unassembled WGS sequence"/>
</dbReference>
<proteinExistence type="predicted"/>
<comment type="caution">
    <text evidence="1">The sequence shown here is derived from an EMBL/GenBank/DDBJ whole genome shotgun (WGS) entry which is preliminary data.</text>
</comment>
<reference evidence="1 2" key="1">
    <citation type="submission" date="2022-12" db="EMBL/GenBank/DDBJ databases">
        <title>Chromosome-level genome of Tegillarca granosa.</title>
        <authorList>
            <person name="Kim J."/>
        </authorList>
    </citation>
    <scope>NUCLEOTIDE SEQUENCE [LARGE SCALE GENOMIC DNA]</scope>
    <source>
        <strain evidence="1">Teg-2019</strain>
        <tissue evidence="1">Adductor muscle</tissue>
    </source>
</reference>
<keyword evidence="2" id="KW-1185">Reference proteome</keyword>
<evidence type="ECO:0000313" key="2">
    <source>
        <dbReference type="Proteomes" id="UP001217089"/>
    </source>
</evidence>